<comment type="caution">
    <text evidence="3">The sequence shown here is derived from an EMBL/GenBank/DDBJ whole genome shotgun (WGS) entry which is preliminary data.</text>
</comment>
<dbReference type="GO" id="GO:0006313">
    <property type="term" value="P:DNA transposition"/>
    <property type="evidence" value="ECO:0007669"/>
    <property type="project" value="InterPro"/>
</dbReference>
<dbReference type="PANTHER" id="PTHR34614">
    <property type="match status" value="1"/>
</dbReference>
<proteinExistence type="predicted"/>
<dbReference type="GO" id="GO:0004803">
    <property type="term" value="F:transposase activity"/>
    <property type="evidence" value="ECO:0007669"/>
    <property type="project" value="InterPro"/>
</dbReference>
<reference evidence="3" key="1">
    <citation type="journal article" date="2020" name="mSystems">
        <title>Genome- and Community-Level Interaction Insights into Carbon Utilization and Element Cycling Functions of Hydrothermarchaeota in Hydrothermal Sediment.</title>
        <authorList>
            <person name="Zhou Z."/>
            <person name="Liu Y."/>
            <person name="Xu W."/>
            <person name="Pan J."/>
            <person name="Luo Z.H."/>
            <person name="Li M."/>
        </authorList>
    </citation>
    <scope>NUCLEOTIDE SEQUENCE [LARGE SCALE GENOMIC DNA]</scope>
    <source>
        <strain evidence="3">SpSt-456</strain>
    </source>
</reference>
<dbReference type="EMBL" id="DSTK01000034">
    <property type="protein sequence ID" value="HFK97896.1"/>
    <property type="molecule type" value="Genomic_DNA"/>
</dbReference>
<dbReference type="PANTHER" id="PTHR34614:SF2">
    <property type="entry name" value="TRANSPOSASE IS4-LIKE DOMAIN-CONTAINING PROTEIN"/>
    <property type="match status" value="1"/>
</dbReference>
<dbReference type="NCBIfam" id="NF033559">
    <property type="entry name" value="transpos_IS1634"/>
    <property type="match status" value="1"/>
</dbReference>
<sequence length="514" mass="57536">MEVLRTLPHGHVVAALGTIRNLSLDALLGNSKEAVLVLAMIVSRIIAPASKLATARGLSLESATTSLPHLLELGDVDEDALYGALDWLLSQQKRIEDALASRHLQDGSLVLYDVTSTYFEGTTCPLAHIGYNRDQKKGKRQIVIGLLCSAEGCPICVEVFDGNVADPQTLKSQILKVRERFGLERVIFVGDRGMITEARLREDIMSREGLDWITALRAPSIKKLVQDKAIQVTLFDTVNMAEVSHPDYPGQRLIVCRNPLLARQRAHKRLALLEATETQLERVRQATLRDKRRLKGKDKIALRVGKIIDKYKVAKHFKIHIDDDSFHFERDADSIAQEAALDGLYVIRTSVPKAAMEADQVVRAYKDLSQVEQAFRSLKTIDLQIRPIFHRLSDRVRAHVFLCFLAYYVVWHMRRLLAPVLFDDDDPAAAEEARKDPVAPALRSASAERKAQSKRTAEGLPVHSFQTLMEHLGTLCLNTIRVTHTKGTDEFTRVTSPTKVQQKALELLGVSLLM</sequence>
<gene>
    <name evidence="3" type="ORF">ENS06_11330</name>
</gene>
<dbReference type="GO" id="GO:0003677">
    <property type="term" value="F:DNA binding"/>
    <property type="evidence" value="ECO:0007669"/>
    <property type="project" value="InterPro"/>
</dbReference>
<dbReference type="InterPro" id="IPR047654">
    <property type="entry name" value="IS1634_transpos"/>
</dbReference>
<feature type="domain" description="Transposase IS4-like" evidence="2">
    <location>
        <begin position="108"/>
        <end position="407"/>
    </location>
</feature>
<protein>
    <submittedName>
        <fullName evidence="3">IS1634 family transposase</fullName>
    </submittedName>
</protein>
<feature type="region of interest" description="Disordered" evidence="1">
    <location>
        <begin position="432"/>
        <end position="458"/>
    </location>
</feature>
<feature type="compositionally biased region" description="Basic and acidic residues" evidence="1">
    <location>
        <begin position="446"/>
        <end position="457"/>
    </location>
</feature>
<name>A0A832EE05_9BACT</name>
<dbReference type="Pfam" id="PF01609">
    <property type="entry name" value="DDE_Tnp_1"/>
    <property type="match status" value="1"/>
</dbReference>
<evidence type="ECO:0000313" key="3">
    <source>
        <dbReference type="EMBL" id="HFK97896.1"/>
    </source>
</evidence>
<dbReference type="InterPro" id="IPR002559">
    <property type="entry name" value="Transposase_11"/>
</dbReference>
<organism evidence="3">
    <name type="scientific">Desulfacinum infernum</name>
    <dbReference type="NCBI Taxonomy" id="35837"/>
    <lineage>
        <taxon>Bacteria</taxon>
        <taxon>Pseudomonadati</taxon>
        <taxon>Thermodesulfobacteriota</taxon>
        <taxon>Syntrophobacteria</taxon>
        <taxon>Syntrophobacterales</taxon>
        <taxon>Syntrophobacteraceae</taxon>
        <taxon>Desulfacinum</taxon>
    </lineage>
</organism>
<dbReference type="AlphaFoldDB" id="A0A832EE05"/>
<evidence type="ECO:0000256" key="1">
    <source>
        <dbReference type="SAM" id="MobiDB-lite"/>
    </source>
</evidence>
<evidence type="ECO:0000259" key="2">
    <source>
        <dbReference type="Pfam" id="PF01609"/>
    </source>
</evidence>
<dbReference type="InterPro" id="IPR012337">
    <property type="entry name" value="RNaseH-like_sf"/>
</dbReference>
<accession>A0A832EE05</accession>
<dbReference type="SUPFAM" id="SSF53098">
    <property type="entry name" value="Ribonuclease H-like"/>
    <property type="match status" value="1"/>
</dbReference>